<evidence type="ECO:0000313" key="2">
    <source>
        <dbReference type="Proteomes" id="UP000232003"/>
    </source>
</evidence>
<keyword evidence="2" id="KW-1185">Reference proteome</keyword>
<dbReference type="Proteomes" id="UP000232003">
    <property type="component" value="Chromosome"/>
</dbReference>
<reference evidence="1 2" key="1">
    <citation type="submission" date="2017-11" db="EMBL/GenBank/DDBJ databases">
        <title>Complete genome of a free-living desiccation-tolerant cyanobacterium and its photosynthetic adaptation to extreme terrestrial habitat.</title>
        <authorList>
            <person name="Shang J."/>
        </authorList>
    </citation>
    <scope>NUCLEOTIDE SEQUENCE [LARGE SCALE GENOMIC DNA]</scope>
    <source>
        <strain evidence="1 2">CCNUN1</strain>
    </source>
</reference>
<dbReference type="AlphaFoldDB" id="A0A2K8SQ79"/>
<gene>
    <name evidence="1" type="ORF">COO91_03445</name>
</gene>
<accession>A0A2K8SQ79</accession>
<dbReference type="EMBL" id="CP024785">
    <property type="protein sequence ID" value="AUB37500.1"/>
    <property type="molecule type" value="Genomic_DNA"/>
</dbReference>
<evidence type="ECO:0000313" key="1">
    <source>
        <dbReference type="EMBL" id="AUB37500.1"/>
    </source>
</evidence>
<protein>
    <submittedName>
        <fullName evidence="1">Uncharacterized protein</fullName>
    </submittedName>
</protein>
<dbReference type="RefSeq" id="WP_100899124.1">
    <property type="nucleotide sequence ID" value="NZ_CAWNNC010000001.1"/>
</dbReference>
<dbReference type="OrthoDB" id="1007248at2"/>
<organism evidence="1 2">
    <name type="scientific">Nostoc flagelliforme CCNUN1</name>
    <dbReference type="NCBI Taxonomy" id="2038116"/>
    <lineage>
        <taxon>Bacteria</taxon>
        <taxon>Bacillati</taxon>
        <taxon>Cyanobacteriota</taxon>
        <taxon>Cyanophyceae</taxon>
        <taxon>Nostocales</taxon>
        <taxon>Nostocaceae</taxon>
        <taxon>Nostoc</taxon>
    </lineage>
</organism>
<dbReference type="KEGG" id="nfl:COO91_03445"/>
<proteinExistence type="predicted"/>
<sequence>MKKKQEKSLEESNAMVLETWTIDKAVNALTKNNPRIITTKQLTDLRAGIKQFGLLLPPIVNKRTGNWDYDKLADILSTFDESDLAGTGFNAQETEAIVANAINEAENLAFGETQSVDEIRNHSDEEIEQELESTVKVQFGMFSKHIPLSTYEAWVEKLSDLSPNGNSPAALGSVIAEMLNIQVAADEEGTEETGDAQQLEPVET</sequence>
<name>A0A2K8SQ79_9NOSO</name>